<dbReference type="GeneID" id="81374922"/>
<dbReference type="InterPro" id="IPR013083">
    <property type="entry name" value="Znf_RING/FYVE/PHD"/>
</dbReference>
<evidence type="ECO:0000259" key="7">
    <source>
        <dbReference type="PROSITE" id="PS50089"/>
    </source>
</evidence>
<gene>
    <name evidence="8" type="ORF">N7509_011305</name>
</gene>
<dbReference type="GO" id="GO:0061630">
    <property type="term" value="F:ubiquitin protein ligase activity"/>
    <property type="evidence" value="ECO:0007669"/>
    <property type="project" value="InterPro"/>
</dbReference>
<dbReference type="PROSITE" id="PS50089">
    <property type="entry name" value="ZF_RING_2"/>
    <property type="match status" value="1"/>
</dbReference>
<keyword evidence="9" id="KW-1185">Reference proteome</keyword>
<keyword evidence="5" id="KW-0175">Coiled coil</keyword>
<evidence type="ECO:0000256" key="5">
    <source>
        <dbReference type="SAM" id="Coils"/>
    </source>
</evidence>
<accession>A0A9W9VT80</accession>
<dbReference type="RefSeq" id="XP_056486562.1">
    <property type="nucleotide sequence ID" value="XM_056635942.1"/>
</dbReference>
<evidence type="ECO:0000256" key="6">
    <source>
        <dbReference type="SAM" id="MobiDB-lite"/>
    </source>
</evidence>
<sequence length="324" mass="35589">MDFHMRCNSLKCRAQLKERAVVTTCSHIFCLGCAGDLGLAHPTNGDRRCPACSTVLSNPDDAVSTILNPTEDYKTSVLSGLDPNTIMECAGRALGFWAYQSTQEIFYQEFLGKSLTEKYASLSMQMDKVIHNANSEIATLHGKVSDLQGAHELLEKKNQELIDLNRERSKKLTQITNLYSILKARAMRTQLQNAASDTVTQTINTFTSRTEPVDQITHTNNQTYPKVRAPGGGPKTPVFPMSPEGVEQLHRYQRSGTGSSKQAGNKRSGGKSLAAPAGRLNWKSPGVPPPMIPQHRTRLPQTSRQSTIMSNLPSGEAMLARFGN</sequence>
<reference evidence="8" key="1">
    <citation type="submission" date="2022-12" db="EMBL/GenBank/DDBJ databases">
        <authorList>
            <person name="Petersen C."/>
        </authorList>
    </citation>
    <scope>NUCLEOTIDE SEQUENCE</scope>
    <source>
        <strain evidence="8">IBT 29677</strain>
    </source>
</reference>
<keyword evidence="3" id="KW-0862">Zinc</keyword>
<name>A0A9W9VT80_9EURO</name>
<dbReference type="OrthoDB" id="441210at2759"/>
<keyword evidence="2 4" id="KW-0863">Zinc-finger</keyword>
<dbReference type="Proteomes" id="UP001147747">
    <property type="component" value="Unassembled WGS sequence"/>
</dbReference>
<feature type="coiled-coil region" evidence="5">
    <location>
        <begin position="144"/>
        <end position="174"/>
    </location>
</feature>
<dbReference type="InterPro" id="IPR001841">
    <property type="entry name" value="Znf_RING"/>
</dbReference>
<feature type="compositionally biased region" description="Polar residues" evidence="6">
    <location>
        <begin position="254"/>
        <end position="265"/>
    </location>
</feature>
<dbReference type="SUPFAM" id="SSF57850">
    <property type="entry name" value="RING/U-box"/>
    <property type="match status" value="1"/>
</dbReference>
<feature type="region of interest" description="Disordered" evidence="6">
    <location>
        <begin position="252"/>
        <end position="290"/>
    </location>
</feature>
<dbReference type="GO" id="GO:0000795">
    <property type="term" value="C:synaptonemal complex"/>
    <property type="evidence" value="ECO:0007669"/>
    <property type="project" value="InterPro"/>
</dbReference>
<evidence type="ECO:0000313" key="8">
    <source>
        <dbReference type="EMBL" id="KAJ5388764.1"/>
    </source>
</evidence>
<dbReference type="EMBL" id="JAPZBU010000009">
    <property type="protein sequence ID" value="KAJ5388764.1"/>
    <property type="molecule type" value="Genomic_DNA"/>
</dbReference>
<keyword evidence="1" id="KW-0479">Metal-binding</keyword>
<evidence type="ECO:0000256" key="1">
    <source>
        <dbReference type="ARBA" id="ARBA00022723"/>
    </source>
</evidence>
<evidence type="ECO:0000256" key="2">
    <source>
        <dbReference type="ARBA" id="ARBA00022771"/>
    </source>
</evidence>
<dbReference type="Pfam" id="PF14634">
    <property type="entry name" value="zf-RING_5"/>
    <property type="match status" value="1"/>
</dbReference>
<protein>
    <submittedName>
        <fullName evidence="8">Cyclin</fullName>
    </submittedName>
</protein>
<organism evidence="8 9">
    <name type="scientific">Penicillium cosmopolitanum</name>
    <dbReference type="NCBI Taxonomy" id="1131564"/>
    <lineage>
        <taxon>Eukaryota</taxon>
        <taxon>Fungi</taxon>
        <taxon>Dikarya</taxon>
        <taxon>Ascomycota</taxon>
        <taxon>Pezizomycotina</taxon>
        <taxon>Eurotiomycetes</taxon>
        <taxon>Eurotiomycetidae</taxon>
        <taxon>Eurotiales</taxon>
        <taxon>Aspergillaceae</taxon>
        <taxon>Penicillium</taxon>
    </lineage>
</organism>
<evidence type="ECO:0000256" key="3">
    <source>
        <dbReference type="ARBA" id="ARBA00022833"/>
    </source>
</evidence>
<dbReference type="InterPro" id="IPR042448">
    <property type="entry name" value="CCNB1IP1"/>
</dbReference>
<dbReference type="PROSITE" id="PS00518">
    <property type="entry name" value="ZF_RING_1"/>
    <property type="match status" value="1"/>
</dbReference>
<feature type="domain" description="RING-type" evidence="7">
    <location>
        <begin position="12"/>
        <end position="53"/>
    </location>
</feature>
<evidence type="ECO:0000256" key="4">
    <source>
        <dbReference type="PROSITE-ProRule" id="PRU00175"/>
    </source>
</evidence>
<dbReference type="GO" id="GO:0007131">
    <property type="term" value="P:reciprocal meiotic recombination"/>
    <property type="evidence" value="ECO:0007669"/>
    <property type="project" value="InterPro"/>
</dbReference>
<proteinExistence type="predicted"/>
<reference evidence="8" key="2">
    <citation type="journal article" date="2023" name="IMA Fungus">
        <title>Comparative genomic study of the Penicillium genus elucidates a diverse pangenome and 15 lateral gene transfer events.</title>
        <authorList>
            <person name="Petersen C."/>
            <person name="Sorensen T."/>
            <person name="Nielsen M.R."/>
            <person name="Sondergaard T.E."/>
            <person name="Sorensen J.L."/>
            <person name="Fitzpatrick D.A."/>
            <person name="Frisvad J.C."/>
            <person name="Nielsen K.L."/>
        </authorList>
    </citation>
    <scope>NUCLEOTIDE SEQUENCE</scope>
    <source>
        <strain evidence="8">IBT 29677</strain>
    </source>
</reference>
<dbReference type="AlphaFoldDB" id="A0A9W9VT80"/>
<dbReference type="Gene3D" id="3.30.40.10">
    <property type="entry name" value="Zinc/RING finger domain, C3HC4 (zinc finger)"/>
    <property type="match status" value="1"/>
</dbReference>
<dbReference type="PANTHER" id="PTHR14305:SF0">
    <property type="entry name" value="E3 UBIQUITIN-PROTEIN LIGASE CCNB1IP1"/>
    <property type="match status" value="1"/>
</dbReference>
<dbReference type="GO" id="GO:0008270">
    <property type="term" value="F:zinc ion binding"/>
    <property type="evidence" value="ECO:0007669"/>
    <property type="project" value="UniProtKB-KW"/>
</dbReference>
<dbReference type="PANTHER" id="PTHR14305">
    <property type="entry name" value="E3 UBIQUITIN-PROTEIN LIGASE CCNB1IP1"/>
    <property type="match status" value="1"/>
</dbReference>
<dbReference type="InterPro" id="IPR017907">
    <property type="entry name" value="Znf_RING_CS"/>
</dbReference>
<comment type="caution">
    <text evidence="8">The sequence shown here is derived from an EMBL/GenBank/DDBJ whole genome shotgun (WGS) entry which is preliminary data.</text>
</comment>
<evidence type="ECO:0000313" key="9">
    <source>
        <dbReference type="Proteomes" id="UP001147747"/>
    </source>
</evidence>